<dbReference type="Pfam" id="PF13456">
    <property type="entry name" value="RVT_3"/>
    <property type="match status" value="1"/>
</dbReference>
<dbReference type="InterPro" id="IPR002156">
    <property type="entry name" value="RNaseH_domain"/>
</dbReference>
<dbReference type="Proteomes" id="UP000596661">
    <property type="component" value="Chromosome 5"/>
</dbReference>
<dbReference type="GO" id="GO:0004523">
    <property type="term" value="F:RNA-DNA hybrid ribonuclease activity"/>
    <property type="evidence" value="ECO:0007669"/>
    <property type="project" value="InterPro"/>
</dbReference>
<dbReference type="EMBL" id="UZAU01000542">
    <property type="status" value="NOT_ANNOTATED_CDS"/>
    <property type="molecule type" value="Genomic_DNA"/>
</dbReference>
<accession>A0A803PLD9</accession>
<evidence type="ECO:0000259" key="1">
    <source>
        <dbReference type="Pfam" id="PF13456"/>
    </source>
</evidence>
<feature type="domain" description="RNase H type-1" evidence="1">
    <location>
        <begin position="133"/>
        <end position="221"/>
    </location>
</feature>
<dbReference type="PANTHER" id="PTHR47074">
    <property type="entry name" value="BNAC02G40300D PROTEIN"/>
    <property type="match status" value="1"/>
</dbReference>
<dbReference type="EnsemblPlants" id="evm.model.05.1457">
    <property type="protein sequence ID" value="cds.evm.model.05.1457"/>
    <property type="gene ID" value="evm.TU.05.1457"/>
</dbReference>
<reference evidence="2" key="1">
    <citation type="submission" date="2018-11" db="EMBL/GenBank/DDBJ databases">
        <authorList>
            <person name="Grassa J C."/>
        </authorList>
    </citation>
    <scope>NUCLEOTIDE SEQUENCE [LARGE SCALE GENOMIC DNA]</scope>
</reference>
<keyword evidence="3" id="KW-1185">Reference proteome</keyword>
<dbReference type="InterPro" id="IPR036397">
    <property type="entry name" value="RNaseH_sf"/>
</dbReference>
<evidence type="ECO:0000313" key="3">
    <source>
        <dbReference type="Proteomes" id="UP000596661"/>
    </source>
</evidence>
<reference evidence="2" key="2">
    <citation type="submission" date="2021-03" db="UniProtKB">
        <authorList>
            <consortium name="EnsemblPlants"/>
        </authorList>
    </citation>
    <scope>IDENTIFICATION</scope>
</reference>
<evidence type="ECO:0000313" key="2">
    <source>
        <dbReference type="EnsemblPlants" id="cds.evm.model.05.1457"/>
    </source>
</evidence>
<organism evidence="2 3">
    <name type="scientific">Cannabis sativa</name>
    <name type="common">Hemp</name>
    <name type="synonym">Marijuana</name>
    <dbReference type="NCBI Taxonomy" id="3483"/>
    <lineage>
        <taxon>Eukaryota</taxon>
        <taxon>Viridiplantae</taxon>
        <taxon>Streptophyta</taxon>
        <taxon>Embryophyta</taxon>
        <taxon>Tracheophyta</taxon>
        <taxon>Spermatophyta</taxon>
        <taxon>Magnoliopsida</taxon>
        <taxon>eudicotyledons</taxon>
        <taxon>Gunneridae</taxon>
        <taxon>Pentapetalae</taxon>
        <taxon>rosids</taxon>
        <taxon>fabids</taxon>
        <taxon>Rosales</taxon>
        <taxon>Cannabaceae</taxon>
        <taxon>Cannabis</taxon>
    </lineage>
</organism>
<dbReference type="PANTHER" id="PTHR47074:SF48">
    <property type="entry name" value="POLYNUCLEOTIDYL TRANSFERASE, RIBONUCLEASE H-LIKE SUPERFAMILY PROTEIN"/>
    <property type="match status" value="1"/>
</dbReference>
<name>A0A803PLD9_CANSA</name>
<dbReference type="CDD" id="cd06222">
    <property type="entry name" value="RNase_H_like"/>
    <property type="match status" value="1"/>
</dbReference>
<dbReference type="Gene3D" id="3.30.420.10">
    <property type="entry name" value="Ribonuclease H-like superfamily/Ribonuclease H"/>
    <property type="match status" value="1"/>
</dbReference>
<dbReference type="InterPro" id="IPR012337">
    <property type="entry name" value="RNaseH-like_sf"/>
</dbReference>
<dbReference type="GO" id="GO:0003676">
    <property type="term" value="F:nucleic acid binding"/>
    <property type="evidence" value="ECO:0007669"/>
    <property type="project" value="InterPro"/>
</dbReference>
<dbReference type="AlphaFoldDB" id="A0A803PLD9"/>
<sequence length="229" mass="24581">MIRQLFNATNQQCIGSILLGKFSKIDSWLWYFTLDGSYSVKSSYVVASTLDLSINLLLKMCLQFGERVGISSKLVACLSCGLGEKLGRGGDRGGRLSSGGGGRLSVCNTFAPEGFDEDICAFSWLVGTESEDEGNFTVIQAEAVAIMVALDWSLGIGLPLHSIESDCLAVISAFPKRSSLCNDFGSLLDDISSLLSNYPEASLIHVRQSANMAAHELAVHAIKVDCELI</sequence>
<dbReference type="SUPFAM" id="SSF53098">
    <property type="entry name" value="Ribonuclease H-like"/>
    <property type="match status" value="1"/>
</dbReference>
<dbReference type="InterPro" id="IPR044730">
    <property type="entry name" value="RNase_H-like_dom_plant"/>
</dbReference>
<proteinExistence type="predicted"/>
<dbReference type="Gramene" id="evm.model.05.1457">
    <property type="protein sequence ID" value="cds.evm.model.05.1457"/>
    <property type="gene ID" value="evm.TU.05.1457"/>
</dbReference>
<dbReference type="InterPro" id="IPR052929">
    <property type="entry name" value="RNase_H-like_EbsB-rel"/>
</dbReference>
<protein>
    <recommendedName>
        <fullName evidence="1">RNase H type-1 domain-containing protein</fullName>
    </recommendedName>
</protein>